<feature type="domain" description="4Fe-4S ferredoxin-type" evidence="12">
    <location>
        <begin position="240"/>
        <end position="267"/>
    </location>
</feature>
<dbReference type="SUPFAM" id="SSF54862">
    <property type="entry name" value="4Fe-4S ferredoxins"/>
    <property type="match status" value="2"/>
</dbReference>
<dbReference type="NCBIfam" id="TIGR01944">
    <property type="entry name" value="rnfB"/>
    <property type="match status" value="1"/>
</dbReference>
<dbReference type="PANTHER" id="PTHR43560">
    <property type="entry name" value="ION-TRANSLOCATING OXIDOREDUCTASE COMPLEX SUBUNIT B"/>
    <property type="match status" value="1"/>
</dbReference>
<evidence type="ECO:0000259" key="13">
    <source>
        <dbReference type="PROSITE" id="PS51656"/>
    </source>
</evidence>
<comment type="similarity">
    <text evidence="10">Belongs to the 4Fe4S bacterial-type ferredoxin family. RnfB subfamily.</text>
</comment>
<dbReference type="Pfam" id="PF04060">
    <property type="entry name" value="FeS"/>
    <property type="match status" value="1"/>
</dbReference>
<dbReference type="GO" id="GO:0051539">
    <property type="term" value="F:4 iron, 4 sulfur cluster binding"/>
    <property type="evidence" value="ECO:0007669"/>
    <property type="project" value="UniProtKB-UniRule"/>
</dbReference>
<keyword evidence="6 10" id="KW-0249">Electron transport</keyword>
<evidence type="ECO:0000256" key="6">
    <source>
        <dbReference type="ARBA" id="ARBA00022982"/>
    </source>
</evidence>
<dbReference type="EMBL" id="CM001022">
    <property type="protein sequence ID" value="EFQ24423.1"/>
    <property type="molecule type" value="Genomic_DNA"/>
</dbReference>
<feature type="binding site" evidence="10">
    <location>
        <position position="173"/>
    </location>
    <ligand>
        <name>[4Fe-4S] cluster</name>
        <dbReference type="ChEBI" id="CHEBI:49883"/>
        <label>3</label>
    </ligand>
</feature>
<feature type="binding site" evidence="10">
    <location>
        <position position="76"/>
    </location>
    <ligand>
        <name>[4Fe-4S] cluster</name>
        <dbReference type="ChEBI" id="CHEBI:49883"/>
        <label>1</label>
    </ligand>
</feature>
<feature type="domain" description="4Fe-4S ferredoxin-type" evidence="12">
    <location>
        <begin position="206"/>
        <end position="238"/>
    </location>
</feature>
<dbReference type="AlphaFoldDB" id="E3CX76"/>
<keyword evidence="1 10" id="KW-0813">Transport</keyword>
<keyword evidence="2 10" id="KW-0004">4Fe-4S</keyword>
<keyword evidence="9 10" id="KW-0472">Membrane</keyword>
<sequence length="271" mass="28496">MDLQGILYPALILGGLGLVFGLLLAYASKRFHVETDPRVEQVRERLPGANCGGCGFPGCDAYAEAVVLEGAKPNLCAAGGAELAEALAKIMGVSVEASARRVAFVKCKGTPDVARWRCLYEGAADCREAVVLPGGGHKACSFGCLGLGTCVAVCPFDAIHIENSVARVDEAKCVGCGACVTLCPKGLIELVPLDQRVRVACHSTHRGPDVKKACQVGCIGCGLCVKACPNDAVHVENNLARIDPDKCTQCCLCVDKCPTKAILFLEHRVDR</sequence>
<dbReference type="HAMAP" id="MF_00463">
    <property type="entry name" value="RsxB_RnfB"/>
    <property type="match status" value="1"/>
</dbReference>
<dbReference type="CDD" id="cd10549">
    <property type="entry name" value="MtMvhB_like"/>
    <property type="match status" value="1"/>
</dbReference>
<keyword evidence="5 10" id="KW-1278">Translocase</keyword>
<protein>
    <recommendedName>
        <fullName evidence="10">Ion-translocating oxidoreductase complex subunit B</fullName>
        <ecNumber evidence="10">7.-.-.-</ecNumber>
    </recommendedName>
    <alternativeName>
        <fullName evidence="10">Rnf electron transport complex subunit B</fullName>
    </alternativeName>
</protein>
<keyword evidence="11" id="KW-1133">Transmembrane helix</keyword>
<dbReference type="Gene3D" id="1.10.15.40">
    <property type="entry name" value="Electron transport complex subunit B, putative Fe-S cluster"/>
    <property type="match status" value="1"/>
</dbReference>
<evidence type="ECO:0000313" key="14">
    <source>
        <dbReference type="EMBL" id="EFQ24423.1"/>
    </source>
</evidence>
<dbReference type="InterPro" id="IPR010207">
    <property type="entry name" value="Elect_transpt_cplx_RnfB/RsxB"/>
</dbReference>
<dbReference type="Proteomes" id="UP000005096">
    <property type="component" value="Chromosome"/>
</dbReference>
<evidence type="ECO:0000313" key="15">
    <source>
        <dbReference type="Proteomes" id="UP000005096"/>
    </source>
</evidence>
<accession>E3CX76</accession>
<keyword evidence="7 10" id="KW-0408">Iron</keyword>
<dbReference type="PROSITE" id="PS00198">
    <property type="entry name" value="4FE4S_FER_1"/>
    <property type="match status" value="2"/>
</dbReference>
<feature type="binding site" evidence="10">
    <location>
        <position position="144"/>
    </location>
    <ligand>
        <name>[4Fe-4S] cluster</name>
        <dbReference type="ChEBI" id="CHEBI:49883"/>
        <label>2</label>
    </ligand>
</feature>
<evidence type="ECO:0000256" key="4">
    <source>
        <dbReference type="ARBA" id="ARBA00022737"/>
    </source>
</evidence>
<comment type="subunit">
    <text evidence="10">The complex is composed of six subunits: RnfA, RnfB, RnfC, RnfD, RnfE and RnfG.</text>
</comment>
<comment type="subcellular location">
    <subcellularLocation>
        <location evidence="10">Cell membrane</location>
    </subcellularLocation>
</comment>
<dbReference type="RefSeq" id="WP_006301661.1">
    <property type="nucleotide sequence ID" value="NZ_CM001022.1"/>
</dbReference>
<feature type="domain" description="4Fe-4S ferredoxin-type" evidence="12">
    <location>
        <begin position="164"/>
        <end position="193"/>
    </location>
</feature>
<dbReference type="EC" id="7.-.-.-" evidence="10"/>
<name>E3CX76_9BACT</name>
<feature type="binding site" evidence="10">
    <location>
        <position position="54"/>
    </location>
    <ligand>
        <name>[4Fe-4S] cluster</name>
        <dbReference type="ChEBI" id="CHEBI:49883"/>
        <label>1</label>
    </ligand>
</feature>
<evidence type="ECO:0000259" key="12">
    <source>
        <dbReference type="PROSITE" id="PS51379"/>
    </source>
</evidence>
<dbReference type="OrthoDB" id="9789936at2"/>
<organism evidence="14 15">
    <name type="scientific">Aminomonas paucivorans DSM 12260</name>
    <dbReference type="NCBI Taxonomy" id="584708"/>
    <lineage>
        <taxon>Bacteria</taxon>
        <taxon>Thermotogati</taxon>
        <taxon>Synergistota</taxon>
        <taxon>Synergistia</taxon>
        <taxon>Synergistales</taxon>
        <taxon>Synergistaceae</taxon>
        <taxon>Aminomonas</taxon>
    </lineage>
</organism>
<dbReference type="Gene3D" id="3.30.70.20">
    <property type="match status" value="2"/>
</dbReference>
<evidence type="ECO:0000256" key="10">
    <source>
        <dbReference type="HAMAP-Rule" id="MF_00463"/>
    </source>
</evidence>
<gene>
    <name evidence="10" type="primary">rnfB</name>
    <name evidence="14" type="ORF">Apau_2011</name>
</gene>
<evidence type="ECO:0000256" key="11">
    <source>
        <dbReference type="SAM" id="Phobius"/>
    </source>
</evidence>
<evidence type="ECO:0000256" key="5">
    <source>
        <dbReference type="ARBA" id="ARBA00022967"/>
    </source>
</evidence>
<keyword evidence="15" id="KW-1185">Reference proteome</keyword>
<keyword evidence="3 10" id="KW-0479">Metal-binding</keyword>
<evidence type="ECO:0000256" key="9">
    <source>
        <dbReference type="ARBA" id="ARBA00023136"/>
    </source>
</evidence>
<feature type="region of interest" description="Hydrophobic" evidence="10">
    <location>
        <begin position="1"/>
        <end position="28"/>
    </location>
</feature>
<dbReference type="InterPro" id="IPR017896">
    <property type="entry name" value="4Fe4S_Fe-S-bd"/>
</dbReference>
<evidence type="ECO:0000256" key="2">
    <source>
        <dbReference type="ARBA" id="ARBA00022485"/>
    </source>
</evidence>
<dbReference type="PROSITE" id="PS51656">
    <property type="entry name" value="4FE4S"/>
    <property type="match status" value="1"/>
</dbReference>
<evidence type="ECO:0000256" key="7">
    <source>
        <dbReference type="ARBA" id="ARBA00023004"/>
    </source>
</evidence>
<feature type="binding site" evidence="10">
    <location>
        <position position="140"/>
    </location>
    <ligand>
        <name>[4Fe-4S] cluster</name>
        <dbReference type="ChEBI" id="CHEBI:49883"/>
        <label>2</label>
    </ligand>
</feature>
<evidence type="ECO:0000256" key="1">
    <source>
        <dbReference type="ARBA" id="ARBA00022448"/>
    </source>
</evidence>
<dbReference type="GO" id="GO:0046872">
    <property type="term" value="F:metal ion binding"/>
    <property type="evidence" value="ECO:0007669"/>
    <property type="project" value="UniProtKB-KW"/>
</dbReference>
<comment type="cofactor">
    <cofactor evidence="10">
        <name>[4Fe-4S] cluster</name>
        <dbReference type="ChEBI" id="CHEBI:49883"/>
    </cofactor>
    <text evidence="10">Binds 3 [4Fe-4S] clusters.</text>
</comment>
<keyword evidence="10" id="KW-1003">Cell membrane</keyword>
<reference evidence="14 15" key="1">
    <citation type="journal article" date="2010" name="Stand. Genomic Sci.">
        <title>Non-contiguous finished genome sequence of Aminomonas paucivorans type strain (GLU-3).</title>
        <authorList>
            <person name="Pitluck S."/>
            <person name="Yasawong M."/>
            <person name="Held B."/>
            <person name="Lapidus A."/>
            <person name="Nolan M."/>
            <person name="Copeland A."/>
            <person name="Lucas S."/>
            <person name="Del Rio T.G."/>
            <person name="Tice H."/>
            <person name="Cheng J.F."/>
            <person name="Chertkov O."/>
            <person name="Goodwin L."/>
            <person name="Tapia R."/>
            <person name="Han C."/>
            <person name="Liolios K."/>
            <person name="Ivanova N."/>
            <person name="Mavromatis K."/>
            <person name="Ovchinnikova G."/>
            <person name="Pati A."/>
            <person name="Chen A."/>
            <person name="Palaniappan K."/>
            <person name="Land M."/>
            <person name="Hauser L."/>
            <person name="Chang Y.J."/>
            <person name="Jeffries C.D."/>
            <person name="Pukall R."/>
            <person name="Spring S."/>
            <person name="Rohde M."/>
            <person name="Sikorski J."/>
            <person name="Goker M."/>
            <person name="Woyke T."/>
            <person name="Bristow J."/>
            <person name="Eisen J.A."/>
            <person name="Markowitz V."/>
            <person name="Hugenholtz P."/>
            <person name="Kyrpides N.C."/>
            <person name="Klenk H.P."/>
        </authorList>
    </citation>
    <scope>NUCLEOTIDE SEQUENCE [LARGE SCALE GENOMIC DNA]</scope>
    <source>
        <strain evidence="14 15">DSM 12260</strain>
    </source>
</reference>
<dbReference type="Pfam" id="PF12838">
    <property type="entry name" value="Fer4_7"/>
    <property type="match status" value="2"/>
</dbReference>
<evidence type="ECO:0000256" key="3">
    <source>
        <dbReference type="ARBA" id="ARBA00022723"/>
    </source>
</evidence>
<dbReference type="HOGENOM" id="CLU_053470_0_0_0"/>
<dbReference type="NCBIfam" id="NF005503">
    <property type="entry name" value="PRK07118.1-2"/>
    <property type="match status" value="1"/>
</dbReference>
<dbReference type="PANTHER" id="PTHR43560:SF1">
    <property type="entry name" value="ION-TRANSLOCATING OXIDOREDUCTASE COMPLEX SUBUNIT B"/>
    <property type="match status" value="1"/>
</dbReference>
<dbReference type="STRING" id="584708.Apau_2011"/>
<keyword evidence="4 10" id="KW-0677">Repeat</keyword>
<feature type="domain" description="4Fe-4S ferredoxin-type" evidence="12">
    <location>
        <begin position="144"/>
        <end position="163"/>
    </location>
</feature>
<dbReference type="PaxDb" id="584708-Apau_2011"/>
<comment type="caution">
    <text evidence="10">Lacks conserved residue(s) required for the propagation of feature annotation.</text>
</comment>
<feature type="binding site" evidence="10">
    <location>
        <position position="154"/>
    </location>
    <ligand>
        <name>[4Fe-4S] cluster</name>
        <dbReference type="ChEBI" id="CHEBI:49883"/>
        <label>3</label>
    </ligand>
</feature>
<keyword evidence="11" id="KW-0812">Transmembrane</keyword>
<keyword evidence="8 10" id="KW-0411">Iron-sulfur</keyword>
<dbReference type="InterPro" id="IPR050395">
    <property type="entry name" value="4Fe4S_Ferredoxin_RnfB"/>
</dbReference>
<dbReference type="GO" id="GO:0009055">
    <property type="term" value="F:electron transfer activity"/>
    <property type="evidence" value="ECO:0007669"/>
    <property type="project" value="InterPro"/>
</dbReference>
<feature type="binding site" evidence="10">
    <location>
        <position position="51"/>
    </location>
    <ligand>
        <name>[4Fe-4S] cluster</name>
        <dbReference type="ChEBI" id="CHEBI:49883"/>
        <label>1</label>
    </ligand>
</feature>
<dbReference type="eggNOG" id="COG2878">
    <property type="taxonomic scope" value="Bacteria"/>
</dbReference>
<feature type="domain" description="4Fe-4S" evidence="13">
    <location>
        <begin position="34"/>
        <end position="93"/>
    </location>
</feature>
<dbReference type="eggNOG" id="COG1142">
    <property type="taxonomic scope" value="Bacteria"/>
</dbReference>
<dbReference type="GO" id="GO:0022900">
    <property type="term" value="P:electron transport chain"/>
    <property type="evidence" value="ECO:0007669"/>
    <property type="project" value="UniProtKB-UniRule"/>
</dbReference>
<evidence type="ECO:0000256" key="8">
    <source>
        <dbReference type="ARBA" id="ARBA00023014"/>
    </source>
</evidence>
<dbReference type="InterPro" id="IPR017900">
    <property type="entry name" value="4Fe4S_Fe_S_CS"/>
</dbReference>
<dbReference type="InterPro" id="IPR007202">
    <property type="entry name" value="4Fe-4S_dom"/>
</dbReference>
<proteinExistence type="inferred from homology"/>
<feature type="binding site" evidence="10">
    <location>
        <position position="179"/>
    </location>
    <ligand>
        <name>[4Fe-4S] cluster</name>
        <dbReference type="ChEBI" id="CHEBI:49883"/>
        <label>3</label>
    </ligand>
</feature>
<comment type="function">
    <text evidence="10">Part of a membrane-bound complex that couples electron transfer with translocation of ions across the membrane.</text>
</comment>
<dbReference type="PROSITE" id="PS51379">
    <property type="entry name" value="4FE4S_FER_2"/>
    <property type="match status" value="4"/>
</dbReference>
<feature type="binding site" evidence="10">
    <location>
        <position position="150"/>
    </location>
    <ligand>
        <name>[4Fe-4S] cluster</name>
        <dbReference type="ChEBI" id="CHEBI:49883"/>
        <label>2</label>
    </ligand>
</feature>
<feature type="binding site" evidence="10">
    <location>
        <position position="176"/>
    </location>
    <ligand>
        <name>[4Fe-4S] cluster</name>
        <dbReference type="ChEBI" id="CHEBI:49883"/>
        <label>3</label>
    </ligand>
</feature>
<feature type="binding site" evidence="10">
    <location>
        <position position="183"/>
    </location>
    <ligand>
        <name>[4Fe-4S] cluster</name>
        <dbReference type="ChEBI" id="CHEBI:49883"/>
        <label>2</label>
    </ligand>
</feature>
<feature type="binding site" evidence="10">
    <location>
        <position position="59"/>
    </location>
    <ligand>
        <name>[4Fe-4S] cluster</name>
        <dbReference type="ChEBI" id="CHEBI:49883"/>
        <label>1</label>
    </ligand>
</feature>
<dbReference type="GO" id="GO:0005886">
    <property type="term" value="C:plasma membrane"/>
    <property type="evidence" value="ECO:0007669"/>
    <property type="project" value="UniProtKB-SubCell"/>
</dbReference>
<feature type="transmembrane region" description="Helical" evidence="11">
    <location>
        <begin position="6"/>
        <end position="27"/>
    </location>
</feature>